<feature type="transmembrane region" description="Helical" evidence="1">
    <location>
        <begin position="15"/>
        <end position="33"/>
    </location>
</feature>
<keyword evidence="1" id="KW-1133">Transmembrane helix</keyword>
<keyword evidence="1" id="KW-0472">Membrane</keyword>
<sequence length="205" mass="23620">MNIIKKVFNLSKMQYPWVLCLSIAAFIASFYIGRYFGNLAPTTETVMYGVGFAVALIWSILNYMSHLKIKTMYKKFDDIHHFVDHMTVSNDEKEELEQYLNDIVLDLISQGETHELAVKKAISHFQVAEFTEANGVDLLEKTTHYYLLGYASIFAFVFLIIHFLDSLLHITFILSALSLTLALYSIGLFCLFFLYQLIDNLITKK</sequence>
<dbReference type="Proteomes" id="UP000063781">
    <property type="component" value="Chromosome"/>
</dbReference>
<name>A0A109UGN6_9FIRM</name>
<feature type="transmembrane region" description="Helical" evidence="1">
    <location>
        <begin position="145"/>
        <end position="164"/>
    </location>
</feature>
<evidence type="ECO:0000256" key="1">
    <source>
        <dbReference type="SAM" id="Phobius"/>
    </source>
</evidence>
<dbReference type="RefSeq" id="WP_067631261.1">
    <property type="nucleotide sequence ID" value="NZ_CP013213.1"/>
</dbReference>
<feature type="transmembrane region" description="Helical" evidence="1">
    <location>
        <begin position="170"/>
        <end position="195"/>
    </location>
</feature>
<dbReference type="EMBL" id="CP013213">
    <property type="protein sequence ID" value="AMC92968.1"/>
    <property type="molecule type" value="Genomic_DNA"/>
</dbReference>
<keyword evidence="3" id="KW-1185">Reference proteome</keyword>
<protein>
    <submittedName>
        <fullName evidence="2">Uncharacterized protein</fullName>
    </submittedName>
</protein>
<organism evidence="2 3">
    <name type="scientific">Erysipelothrix larvae</name>
    <dbReference type="NCBI Taxonomy" id="1514105"/>
    <lineage>
        <taxon>Bacteria</taxon>
        <taxon>Bacillati</taxon>
        <taxon>Bacillota</taxon>
        <taxon>Erysipelotrichia</taxon>
        <taxon>Erysipelotrichales</taxon>
        <taxon>Erysipelotrichaceae</taxon>
        <taxon>Erysipelothrix</taxon>
    </lineage>
</organism>
<evidence type="ECO:0000313" key="3">
    <source>
        <dbReference type="Proteomes" id="UP000063781"/>
    </source>
</evidence>
<dbReference type="OrthoDB" id="1895162at2"/>
<dbReference type="KEGG" id="erl:AOC36_02910"/>
<proteinExistence type="predicted"/>
<reference evidence="2 3" key="1">
    <citation type="submission" date="2015-10" db="EMBL/GenBank/DDBJ databases">
        <title>Erysipelothrix larvae sp. LV19 isolated from the larval gut of the rhinoceros beetle, Trypoxylus dichotomus.</title>
        <authorList>
            <person name="Lim S."/>
            <person name="Kim B.-C."/>
        </authorList>
    </citation>
    <scope>NUCLEOTIDE SEQUENCE [LARGE SCALE GENOMIC DNA]</scope>
    <source>
        <strain evidence="2 3">LV19</strain>
    </source>
</reference>
<dbReference type="AlphaFoldDB" id="A0A109UGN6"/>
<accession>A0A109UGN6</accession>
<keyword evidence="1" id="KW-0812">Transmembrane</keyword>
<gene>
    <name evidence="2" type="ORF">AOC36_02910</name>
</gene>
<feature type="transmembrane region" description="Helical" evidence="1">
    <location>
        <begin position="45"/>
        <end position="65"/>
    </location>
</feature>
<evidence type="ECO:0000313" key="2">
    <source>
        <dbReference type="EMBL" id="AMC92968.1"/>
    </source>
</evidence>
<dbReference type="STRING" id="1514105.AOC36_02910"/>